<organism evidence="2 3">
    <name type="scientific">Brassica cretica</name>
    <name type="common">Mustard</name>
    <dbReference type="NCBI Taxonomy" id="69181"/>
    <lineage>
        <taxon>Eukaryota</taxon>
        <taxon>Viridiplantae</taxon>
        <taxon>Streptophyta</taxon>
        <taxon>Embryophyta</taxon>
        <taxon>Tracheophyta</taxon>
        <taxon>Spermatophyta</taxon>
        <taxon>Magnoliopsida</taxon>
        <taxon>eudicotyledons</taxon>
        <taxon>Gunneridae</taxon>
        <taxon>Pentapetalae</taxon>
        <taxon>rosids</taxon>
        <taxon>malvids</taxon>
        <taxon>Brassicales</taxon>
        <taxon>Brassicaceae</taxon>
        <taxon>Brassiceae</taxon>
        <taxon>Brassica</taxon>
    </lineage>
</organism>
<evidence type="ECO:0000313" key="2">
    <source>
        <dbReference type="EMBL" id="KAF3561926.1"/>
    </source>
</evidence>
<evidence type="ECO:0000256" key="1">
    <source>
        <dbReference type="SAM" id="MobiDB-lite"/>
    </source>
</evidence>
<gene>
    <name evidence="2" type="ORF">DY000_02014815</name>
</gene>
<dbReference type="EMBL" id="QGKV02000759">
    <property type="protein sequence ID" value="KAF3561926.1"/>
    <property type="molecule type" value="Genomic_DNA"/>
</dbReference>
<dbReference type="Proteomes" id="UP000266723">
    <property type="component" value="Unassembled WGS sequence"/>
</dbReference>
<name>A0ABQ7CPG6_BRACR</name>
<accession>A0ABQ7CPG6</accession>
<protein>
    <submittedName>
        <fullName evidence="2">Uncharacterized protein</fullName>
    </submittedName>
</protein>
<sequence>MSKDVMATTSCGSLLTLSNCTQVSSDHIPFDNRKTISQLLTSYEETRCCIYATICALKIEAPWWEVIQLIHKSAYELLEKQVQFNSGNEFPRELLALEGREFVFTINKPETSKNYTPSTFKVVNMNDDPAKILRFHSDDANETDIPAIGPHFSNYTETTMSLVNDVFEESNNSISASTESTSTPTKKRASTLAIEDCVPQISSKKLKGDISLLAKEDGQLSSTKSKPKVGHVTKDDCAKPSSTKQRKAANLIPKKEKN</sequence>
<comment type="caution">
    <text evidence="2">The sequence shown here is derived from an EMBL/GenBank/DDBJ whole genome shotgun (WGS) entry which is preliminary data.</text>
</comment>
<reference evidence="2 3" key="1">
    <citation type="journal article" date="2020" name="BMC Genomics">
        <title>Intraspecific diversification of the crop wild relative Brassica cretica Lam. using demographic model selection.</title>
        <authorList>
            <person name="Kioukis A."/>
            <person name="Michalopoulou V.A."/>
            <person name="Briers L."/>
            <person name="Pirintsos S."/>
            <person name="Studholme D.J."/>
            <person name="Pavlidis P."/>
            <person name="Sarris P.F."/>
        </authorList>
    </citation>
    <scope>NUCLEOTIDE SEQUENCE [LARGE SCALE GENOMIC DNA]</scope>
    <source>
        <strain evidence="3">cv. PFS-1207/04</strain>
    </source>
</reference>
<proteinExistence type="predicted"/>
<feature type="region of interest" description="Disordered" evidence="1">
    <location>
        <begin position="216"/>
        <end position="258"/>
    </location>
</feature>
<keyword evidence="3" id="KW-1185">Reference proteome</keyword>
<evidence type="ECO:0000313" key="3">
    <source>
        <dbReference type="Proteomes" id="UP000266723"/>
    </source>
</evidence>